<dbReference type="AlphaFoldDB" id="A0A0D8XJ61"/>
<evidence type="ECO:0000256" key="1">
    <source>
        <dbReference type="PROSITE-ProRule" id="PRU00042"/>
    </source>
</evidence>
<dbReference type="GO" id="GO:0008270">
    <property type="term" value="F:zinc ion binding"/>
    <property type="evidence" value="ECO:0007669"/>
    <property type="project" value="UniProtKB-KW"/>
</dbReference>
<protein>
    <submittedName>
        <fullName evidence="3">Zinc finger, C2H2 type</fullName>
    </submittedName>
</protein>
<proteinExistence type="predicted"/>
<name>A0A0D8XJ61_DICVI</name>
<keyword evidence="4" id="KW-1185">Reference proteome</keyword>
<evidence type="ECO:0000313" key="4">
    <source>
        <dbReference type="Proteomes" id="UP000053766"/>
    </source>
</evidence>
<keyword evidence="1" id="KW-0862">Zinc</keyword>
<accession>A0A0D8XJ61</accession>
<reference evidence="4" key="2">
    <citation type="journal article" date="2016" name="Sci. Rep.">
        <title>Dictyocaulus viviparus genome, variome and transcriptome elucidate lungworm biology and support future intervention.</title>
        <authorList>
            <person name="McNulty S.N."/>
            <person name="Strube C."/>
            <person name="Rosa B.A."/>
            <person name="Martin J.C."/>
            <person name="Tyagi R."/>
            <person name="Choi Y.J."/>
            <person name="Wang Q."/>
            <person name="Hallsworth Pepin K."/>
            <person name="Zhang X."/>
            <person name="Ozersky P."/>
            <person name="Wilson R.K."/>
            <person name="Sternberg P.W."/>
            <person name="Gasser R.B."/>
            <person name="Mitreva M."/>
        </authorList>
    </citation>
    <scope>NUCLEOTIDE SEQUENCE [LARGE SCALE GENOMIC DNA]</scope>
    <source>
        <strain evidence="4">HannoverDv2000</strain>
    </source>
</reference>
<dbReference type="PROSITE" id="PS50157">
    <property type="entry name" value="ZINC_FINGER_C2H2_2"/>
    <property type="match status" value="1"/>
</dbReference>
<evidence type="ECO:0000313" key="3">
    <source>
        <dbReference type="EMBL" id="KJH43787.1"/>
    </source>
</evidence>
<dbReference type="EMBL" id="KN716526">
    <property type="protein sequence ID" value="KJH43787.1"/>
    <property type="molecule type" value="Genomic_DNA"/>
</dbReference>
<dbReference type="PROSITE" id="PS00028">
    <property type="entry name" value="ZINC_FINGER_C2H2_1"/>
    <property type="match status" value="2"/>
</dbReference>
<dbReference type="Proteomes" id="UP000053766">
    <property type="component" value="Unassembled WGS sequence"/>
</dbReference>
<reference evidence="3 4" key="1">
    <citation type="submission" date="2013-11" db="EMBL/GenBank/DDBJ databases">
        <title>Draft genome of the bovine lungworm Dictyocaulus viviparus.</title>
        <authorList>
            <person name="Mitreva M."/>
        </authorList>
    </citation>
    <scope>NUCLEOTIDE SEQUENCE [LARGE SCALE GENOMIC DNA]</scope>
    <source>
        <strain evidence="3 4">HannoverDv2000</strain>
    </source>
</reference>
<gene>
    <name evidence="3" type="ORF">DICVIV_10189</name>
</gene>
<organism evidence="3 4">
    <name type="scientific">Dictyocaulus viviparus</name>
    <name type="common">Bovine lungworm</name>
    <dbReference type="NCBI Taxonomy" id="29172"/>
    <lineage>
        <taxon>Eukaryota</taxon>
        <taxon>Metazoa</taxon>
        <taxon>Ecdysozoa</taxon>
        <taxon>Nematoda</taxon>
        <taxon>Chromadorea</taxon>
        <taxon>Rhabditida</taxon>
        <taxon>Rhabditina</taxon>
        <taxon>Rhabditomorpha</taxon>
        <taxon>Strongyloidea</taxon>
        <taxon>Metastrongylidae</taxon>
        <taxon>Dictyocaulus</taxon>
    </lineage>
</organism>
<sequence>MKVTILIPRKTNRLPIDQSAIELAVRTFSAASNPVIDVANHSHVPQNLSDFSQFKHDLFATFLVSSGKQIRDRCLTLSFPIDGGSTTCGHIIDIAIEQELQKNYRMGREISEKEEFKCKLCEKIYRGDQYLKNHYKRSHGSQKVVAGLYIVCPGCQRKFQNHLQLTKHWKIEHGQVEGDLASNLMLASIRTRQHLEKIERKVASKLDAESHGFESTEVVPVGDLLNTKFHSQDTNGNTEKSPCVVKTALSCKKKWHCEHENVAESNFTHLEQKTSKCSIRKKRNKASERLVVNAEPTATRCRRRGLAKSVEQKERRWQHSRMKMMRKNMCKKEGLNRTKEPLLLSVNGSAMNNGIQNGSSTLGNECNRVRFEGDSRFEGGSKVMSNKPIGYAVVAINSEEEQQKFGDLMMNSGYSDVKFFDLKSSFIKDLSSAVTKVRNACTNPFFDGISTVFQSRLKGSKCASVSHDDLESFVDTCVNGVGINLNSNAENDQHNSVCENQMLRYIHEVSLNLLYSILLTSYWSFLVICDS</sequence>
<dbReference type="Gene3D" id="3.30.160.60">
    <property type="entry name" value="Classic Zinc Finger"/>
    <property type="match status" value="1"/>
</dbReference>
<keyword evidence="1" id="KW-0479">Metal-binding</keyword>
<dbReference type="OrthoDB" id="6077919at2759"/>
<dbReference type="InterPro" id="IPR013087">
    <property type="entry name" value="Znf_C2H2_type"/>
</dbReference>
<feature type="domain" description="C2H2-type" evidence="2">
    <location>
        <begin position="116"/>
        <end position="144"/>
    </location>
</feature>
<dbReference type="SMART" id="SM00355">
    <property type="entry name" value="ZnF_C2H2"/>
    <property type="match status" value="2"/>
</dbReference>
<keyword evidence="1" id="KW-0863">Zinc-finger</keyword>
<evidence type="ECO:0000259" key="2">
    <source>
        <dbReference type="PROSITE" id="PS50157"/>
    </source>
</evidence>